<comment type="similarity">
    <text evidence="1">Belongs to the GSP E family.</text>
</comment>
<dbReference type="PANTHER" id="PTHR30486">
    <property type="entry name" value="TWITCHING MOTILITY PROTEIN PILT"/>
    <property type="match status" value="1"/>
</dbReference>
<dbReference type="Proteomes" id="UP001501598">
    <property type="component" value="Unassembled WGS sequence"/>
</dbReference>
<dbReference type="InterPro" id="IPR001482">
    <property type="entry name" value="T2SS/T4SS_dom"/>
</dbReference>
<evidence type="ECO:0000256" key="1">
    <source>
        <dbReference type="ARBA" id="ARBA00006611"/>
    </source>
</evidence>
<dbReference type="Gene3D" id="3.40.50.300">
    <property type="entry name" value="P-loop containing nucleotide triphosphate hydrolases"/>
    <property type="match status" value="1"/>
</dbReference>
<dbReference type="InterPro" id="IPR027417">
    <property type="entry name" value="P-loop_NTPase"/>
</dbReference>
<dbReference type="EMBL" id="BAABGT010000052">
    <property type="protein sequence ID" value="GAA4549605.1"/>
    <property type="molecule type" value="Genomic_DNA"/>
</dbReference>
<dbReference type="InterPro" id="IPR003593">
    <property type="entry name" value="AAA+_ATPase"/>
</dbReference>
<evidence type="ECO:0000313" key="3">
    <source>
        <dbReference type="EMBL" id="GAA4549605.1"/>
    </source>
</evidence>
<dbReference type="CDD" id="cd01130">
    <property type="entry name" value="VirB11-like_ATPase"/>
    <property type="match status" value="1"/>
</dbReference>
<accession>A0ABP8RW45</accession>
<keyword evidence="4" id="KW-1185">Reference proteome</keyword>
<comment type="caution">
    <text evidence="3">The sequence shown here is derived from an EMBL/GenBank/DDBJ whole genome shotgun (WGS) entry which is preliminary data.</text>
</comment>
<name>A0ABP8RW45_9PSEU</name>
<feature type="domain" description="AAA+ ATPase" evidence="2">
    <location>
        <begin position="205"/>
        <end position="372"/>
    </location>
</feature>
<sequence>MSDQTIAEIHGAVLDRLGRLGGRDRLTTADQRQLIRSWIGEELSTESERRSDAGLVQLTSAEESTILRRVENAIWGLGALQELLDNPDIEDVYITGCDPPLVRFRDGVIRRAPTGLAESDTALIEQIQFIAGHHSTSERAFSPSQPFLNMRLPDGSRLAAMRDVVRRPTVTIRRHRLARLTLDDLVRMGTLSEQAAEFIRAVVRAKGNIIFTGPPGVGKTTLARSAAREIPSTERVATLETEFELGLADLPDASPLLIALEARPGSTESDPVTGHRAGEITLSDLVHQVLRMSVTRVIVGEVRGAEALPMLEAMNAGMPGSMCTLHAGSAGEAFERLVTAAMKGAGHGWSDSFVTRLAAQGVDYVIHMRQLDHPALGGQRRIVSEIAEVTGVTETGVVALNRIFAPDPTGTDPRAVFRMLPQNRQRFEEAGIDLTTLLPRANGQVRVR</sequence>
<dbReference type="SMART" id="SM00382">
    <property type="entry name" value="AAA"/>
    <property type="match status" value="1"/>
</dbReference>
<dbReference type="InterPro" id="IPR050921">
    <property type="entry name" value="T4SS_GSP_E_ATPase"/>
</dbReference>
<dbReference type="RefSeq" id="WP_345420033.1">
    <property type="nucleotide sequence ID" value="NZ_BAABGT010000052.1"/>
</dbReference>
<protein>
    <submittedName>
        <fullName evidence="3">ATPase, T2SS/T4P/T4SS family</fullName>
    </submittedName>
</protein>
<evidence type="ECO:0000313" key="4">
    <source>
        <dbReference type="Proteomes" id="UP001501598"/>
    </source>
</evidence>
<proteinExistence type="inferred from homology"/>
<dbReference type="PANTHER" id="PTHR30486:SF6">
    <property type="entry name" value="TYPE IV PILUS RETRACTATION ATPASE PILT"/>
    <property type="match status" value="1"/>
</dbReference>
<gene>
    <name evidence="3" type="ORF">GCM10023175_37960</name>
</gene>
<dbReference type="Gene3D" id="3.30.450.380">
    <property type="match status" value="1"/>
</dbReference>
<reference evidence="4" key="1">
    <citation type="journal article" date="2019" name="Int. J. Syst. Evol. Microbiol.">
        <title>The Global Catalogue of Microorganisms (GCM) 10K type strain sequencing project: providing services to taxonomists for standard genome sequencing and annotation.</title>
        <authorList>
            <consortium name="The Broad Institute Genomics Platform"/>
            <consortium name="The Broad Institute Genome Sequencing Center for Infectious Disease"/>
            <person name="Wu L."/>
            <person name="Ma J."/>
        </authorList>
    </citation>
    <scope>NUCLEOTIDE SEQUENCE [LARGE SCALE GENOMIC DNA]</scope>
    <source>
        <strain evidence="4">JCM 17906</strain>
    </source>
</reference>
<dbReference type="Pfam" id="PF00437">
    <property type="entry name" value="T2SSE"/>
    <property type="match status" value="1"/>
</dbReference>
<organism evidence="3 4">
    <name type="scientific">Pseudonocardia xishanensis</name>
    <dbReference type="NCBI Taxonomy" id="630995"/>
    <lineage>
        <taxon>Bacteria</taxon>
        <taxon>Bacillati</taxon>
        <taxon>Actinomycetota</taxon>
        <taxon>Actinomycetes</taxon>
        <taxon>Pseudonocardiales</taxon>
        <taxon>Pseudonocardiaceae</taxon>
        <taxon>Pseudonocardia</taxon>
    </lineage>
</organism>
<evidence type="ECO:0000259" key="2">
    <source>
        <dbReference type="SMART" id="SM00382"/>
    </source>
</evidence>
<dbReference type="SUPFAM" id="SSF52540">
    <property type="entry name" value="P-loop containing nucleoside triphosphate hydrolases"/>
    <property type="match status" value="1"/>
</dbReference>